<proteinExistence type="predicted"/>
<dbReference type="PANTHER" id="PTHR39267:SF1">
    <property type="entry name" value="SURVIVAL MOTOR NEURON PROTEIN"/>
    <property type="match status" value="1"/>
</dbReference>
<evidence type="ECO:0000313" key="2">
    <source>
        <dbReference type="Proteomes" id="UP001140949"/>
    </source>
</evidence>
<dbReference type="Proteomes" id="UP001140949">
    <property type="component" value="Unassembled WGS sequence"/>
</dbReference>
<evidence type="ECO:0000313" key="1">
    <source>
        <dbReference type="EMBL" id="KAJ6846385.1"/>
    </source>
</evidence>
<dbReference type="InterPro" id="IPR040424">
    <property type="entry name" value="Smn1"/>
</dbReference>
<reference evidence="1" key="1">
    <citation type="journal article" date="2023" name="GigaByte">
        <title>Genome assembly of the bearded iris, Iris pallida Lam.</title>
        <authorList>
            <person name="Bruccoleri R.E."/>
            <person name="Oakeley E.J."/>
            <person name="Faust A.M.E."/>
            <person name="Altorfer M."/>
            <person name="Dessus-Babus S."/>
            <person name="Burckhardt D."/>
            <person name="Oertli M."/>
            <person name="Naumann U."/>
            <person name="Petersen F."/>
            <person name="Wong J."/>
        </authorList>
    </citation>
    <scope>NUCLEOTIDE SEQUENCE</scope>
    <source>
        <strain evidence="1">GSM-AAB239-AS_SAM_17_03QT</strain>
    </source>
</reference>
<organism evidence="1 2">
    <name type="scientific">Iris pallida</name>
    <name type="common">Sweet iris</name>
    <dbReference type="NCBI Taxonomy" id="29817"/>
    <lineage>
        <taxon>Eukaryota</taxon>
        <taxon>Viridiplantae</taxon>
        <taxon>Streptophyta</taxon>
        <taxon>Embryophyta</taxon>
        <taxon>Tracheophyta</taxon>
        <taxon>Spermatophyta</taxon>
        <taxon>Magnoliopsida</taxon>
        <taxon>Liliopsida</taxon>
        <taxon>Asparagales</taxon>
        <taxon>Iridaceae</taxon>
        <taxon>Iridoideae</taxon>
        <taxon>Irideae</taxon>
        <taxon>Iris</taxon>
    </lineage>
</organism>
<sequence>MRITTTLYPMIQQRPVCSTMILKLLKKFSQVKKVKLVKTCLLRNLSTHIHQASLVLMEMVMVILISKICEQLLKQYYELEEQKQRVAQQLYQANYWNYQTPVQSSTCQQVSVENTSACGLNNPCSLCSCQCISVPLIPTSACAIGGMPGVCYSCPSLMAYCSGSQSHEVPCSSHVPVDNDTAVKAGTLAAEKAINSMKLEIGAAYNACGEKEKGEKSSGTLEGNLSQAVSSGSDFTAVLNAWYLAGLHTGRQDFIYSITLVSDRAVQEKWSTITSVLTQRLVRK</sequence>
<accession>A0AAX6I1P8</accession>
<protein>
    <submittedName>
        <fullName evidence="1">Uncharacterized protein</fullName>
    </submittedName>
</protein>
<dbReference type="AlphaFoldDB" id="A0AAX6I1P8"/>
<name>A0AAX6I1P8_IRIPA</name>
<keyword evidence="2" id="KW-1185">Reference proteome</keyword>
<dbReference type="PANTHER" id="PTHR39267">
    <property type="entry name" value="SURVIVAL MOTOR NEURON-LIKE PROTEIN 1"/>
    <property type="match status" value="1"/>
</dbReference>
<reference evidence="1" key="2">
    <citation type="submission" date="2023-04" db="EMBL/GenBank/DDBJ databases">
        <authorList>
            <person name="Bruccoleri R.E."/>
            <person name="Oakeley E.J."/>
            <person name="Faust A.-M."/>
            <person name="Dessus-Babus S."/>
            <person name="Altorfer M."/>
            <person name="Burckhardt D."/>
            <person name="Oertli M."/>
            <person name="Naumann U."/>
            <person name="Petersen F."/>
            <person name="Wong J."/>
        </authorList>
    </citation>
    <scope>NUCLEOTIDE SEQUENCE</scope>
    <source>
        <strain evidence="1">GSM-AAB239-AS_SAM_17_03QT</strain>
        <tissue evidence="1">Leaf</tissue>
    </source>
</reference>
<dbReference type="EMBL" id="JANAVB010005598">
    <property type="protein sequence ID" value="KAJ6846385.1"/>
    <property type="molecule type" value="Genomic_DNA"/>
</dbReference>
<gene>
    <name evidence="1" type="ORF">M6B38_280580</name>
</gene>
<comment type="caution">
    <text evidence="1">The sequence shown here is derived from an EMBL/GenBank/DDBJ whole genome shotgun (WGS) entry which is preliminary data.</text>
</comment>